<sequence length="308" mass="33701">MAGHPQPPPMAHVSDYHEQSNPFRSTYTVASSSRASFPNAGIYSSPRSPIPHSSHEAASSAGHDRSRSSYPPSPETAYAPDNFSVYGGRPDKVVPSEYTSGNDDGNLAPRFQPKQRDNSARDPEKDAGTPSGAMFWRQSVSPAGRSRSSSLTYGQDDEDEGDTLEDKALTILIHLCGFACLLSTAIVFWTVISVLLALLLQPARLCSFRPSFRDQLVKFLDPAMKMQLRCIYSSPESTSYSVPLLLIVNIFSPIVSGALAVASWVTATFWFFSAMLGDPAGKDGHNDGKAAVLGVRRWWEQWLLRALR</sequence>
<keyword evidence="2" id="KW-1185">Reference proteome</keyword>
<evidence type="ECO:0000313" key="2">
    <source>
        <dbReference type="Proteomes" id="UP001172680"/>
    </source>
</evidence>
<gene>
    <name evidence="1" type="ORF">H2199_000183</name>
</gene>
<name>A0ACC2ZP73_9PEZI</name>
<organism evidence="1 2">
    <name type="scientific">Coniosporium tulheliwenetii</name>
    <dbReference type="NCBI Taxonomy" id="3383036"/>
    <lineage>
        <taxon>Eukaryota</taxon>
        <taxon>Fungi</taxon>
        <taxon>Dikarya</taxon>
        <taxon>Ascomycota</taxon>
        <taxon>Pezizomycotina</taxon>
        <taxon>Dothideomycetes</taxon>
        <taxon>Dothideomycetes incertae sedis</taxon>
        <taxon>Coniosporium</taxon>
    </lineage>
</organism>
<evidence type="ECO:0000313" key="1">
    <source>
        <dbReference type="EMBL" id="KAJ9649408.1"/>
    </source>
</evidence>
<accession>A0ACC2ZP73</accession>
<comment type="caution">
    <text evidence="1">The sequence shown here is derived from an EMBL/GenBank/DDBJ whole genome shotgun (WGS) entry which is preliminary data.</text>
</comment>
<proteinExistence type="predicted"/>
<dbReference type="Proteomes" id="UP001172680">
    <property type="component" value="Unassembled WGS sequence"/>
</dbReference>
<reference evidence="1" key="1">
    <citation type="submission" date="2022-10" db="EMBL/GenBank/DDBJ databases">
        <title>Culturing micro-colonial fungi from biological soil crusts in the Mojave desert and describing Neophaeococcomyces mojavensis, and introducing the new genera and species Taxawa tesnikishii.</title>
        <authorList>
            <person name="Kurbessoian T."/>
            <person name="Stajich J.E."/>
        </authorList>
    </citation>
    <scope>NUCLEOTIDE SEQUENCE</scope>
    <source>
        <strain evidence="1">JES_115</strain>
    </source>
</reference>
<protein>
    <submittedName>
        <fullName evidence="1">Uncharacterized protein</fullName>
    </submittedName>
</protein>
<dbReference type="EMBL" id="JAPDRP010000001">
    <property type="protein sequence ID" value="KAJ9649408.1"/>
    <property type="molecule type" value="Genomic_DNA"/>
</dbReference>